<dbReference type="EMBL" id="BA000036">
    <property type="protein sequence ID" value="BAB99484.1"/>
    <property type="molecule type" value="Genomic_DNA"/>
</dbReference>
<dbReference type="GO" id="GO:0004425">
    <property type="term" value="F:indole-3-glycerol-phosphate synthase activity"/>
    <property type="evidence" value="ECO:0007669"/>
    <property type="project" value="UniProtKB-EC"/>
</dbReference>
<dbReference type="KEGG" id="cgl:Cgl2091"/>
<keyword evidence="8 10" id="KW-0456">Lyase</keyword>
<dbReference type="HOGENOM" id="CLU_034247_0_0_11"/>
<evidence type="ECO:0000313" key="10">
    <source>
        <dbReference type="EMBL" id="BAB99484.1"/>
    </source>
</evidence>
<dbReference type="GO" id="GO:0004640">
    <property type="term" value="F:phosphoribosylanthranilate isomerase activity"/>
    <property type="evidence" value="ECO:0007669"/>
    <property type="project" value="TreeGrafter"/>
</dbReference>
<dbReference type="AlphaFoldDB" id="Q8NNU1"/>
<keyword evidence="5" id="KW-0210">Decarboxylase</keyword>
<dbReference type="EC" id="4.1.1.48" evidence="3"/>
<dbReference type="InterPro" id="IPR013798">
    <property type="entry name" value="Indole-3-glycerol_P_synth_dom"/>
</dbReference>
<feature type="domain" description="Indole-3-glycerol phosphate synthase" evidence="9">
    <location>
        <begin position="72"/>
        <end position="245"/>
    </location>
</feature>
<dbReference type="STRING" id="196627.cg2293"/>
<organism evidence="10 11">
    <name type="scientific">Corynebacterium glutamicum (strain ATCC 13032 / DSM 20300 / JCM 1318 / BCRC 11384 / CCUG 27702 / LMG 3730 / NBRC 12168 / NCIMB 10025 / NRRL B-2784 / 534)</name>
    <dbReference type="NCBI Taxonomy" id="196627"/>
    <lineage>
        <taxon>Bacteria</taxon>
        <taxon>Bacillati</taxon>
        <taxon>Actinomycetota</taxon>
        <taxon>Actinomycetes</taxon>
        <taxon>Mycobacteriales</taxon>
        <taxon>Corynebacteriaceae</taxon>
        <taxon>Corynebacterium</taxon>
    </lineage>
</organism>
<dbReference type="UniPathway" id="UPA00035">
    <property type="reaction ID" value="UER00043"/>
</dbReference>
<keyword evidence="11" id="KW-1185">Reference proteome</keyword>
<keyword evidence="4" id="KW-0028">Amino-acid biosynthesis</keyword>
<proteinExistence type="predicted"/>
<name>Q8NNU1_CORGL</name>
<evidence type="ECO:0000256" key="4">
    <source>
        <dbReference type="ARBA" id="ARBA00022605"/>
    </source>
</evidence>
<dbReference type="PANTHER" id="PTHR22854:SF2">
    <property type="entry name" value="INDOLE-3-GLYCEROL-PHOSPHATE SYNTHASE"/>
    <property type="match status" value="1"/>
</dbReference>
<evidence type="ECO:0000256" key="6">
    <source>
        <dbReference type="ARBA" id="ARBA00022822"/>
    </source>
</evidence>
<dbReference type="PATRIC" id="fig|196627.13.peg.2027"/>
<dbReference type="Proteomes" id="UP000000582">
    <property type="component" value="Chromosome"/>
</dbReference>
<dbReference type="Pfam" id="PF00218">
    <property type="entry name" value="IGPS"/>
    <property type="match status" value="1"/>
</dbReference>
<dbReference type="OrthoDB" id="9804217at2"/>
<evidence type="ECO:0000256" key="3">
    <source>
        <dbReference type="ARBA" id="ARBA00012362"/>
    </source>
</evidence>
<evidence type="ECO:0000313" key="11">
    <source>
        <dbReference type="Proteomes" id="UP000000582"/>
    </source>
</evidence>
<accession>Q8NNU1</accession>
<evidence type="ECO:0000256" key="2">
    <source>
        <dbReference type="ARBA" id="ARBA00004696"/>
    </source>
</evidence>
<evidence type="ECO:0000256" key="5">
    <source>
        <dbReference type="ARBA" id="ARBA00022793"/>
    </source>
</evidence>
<keyword evidence="7" id="KW-0057">Aromatic amino acid biosynthesis</keyword>
<dbReference type="InterPro" id="IPR045186">
    <property type="entry name" value="Indole-3-glycerol_P_synth"/>
</dbReference>
<keyword evidence="6" id="KW-0822">Tryptophan biosynthesis</keyword>
<dbReference type="SUPFAM" id="SSF51366">
    <property type="entry name" value="Ribulose-phoshate binding barrel"/>
    <property type="match status" value="1"/>
</dbReference>
<comment type="pathway">
    <text evidence="2">Amino-acid biosynthesis; L-tryptophan biosynthesis; L-tryptophan from chorismate: step 4/5.</text>
</comment>
<reference evidence="11" key="1">
    <citation type="journal article" date="2003" name="Appl. Microbiol. Biotechnol.">
        <title>The Corynebacterium glutamicum genome: features and impacts on biotechnological processes.</title>
        <authorList>
            <person name="Ikeda M."/>
            <person name="Nakagawa S."/>
        </authorList>
    </citation>
    <scope>NUCLEOTIDE SEQUENCE [LARGE SCALE GENOMIC DNA]</scope>
    <source>
        <strain evidence="11">ATCC 13032 / DSM 20300 / BCRC 11384 / JCM 1318 / LMG 3730 / NCIMB 10025</strain>
    </source>
</reference>
<dbReference type="InterPro" id="IPR011060">
    <property type="entry name" value="RibuloseP-bd_barrel"/>
</dbReference>
<sequence length="267" mass="28947">MEGGWGMVATENRMLMEIAAEISAREATLGFQEVKTKSRSAGLTAAFDIASVFFSSGCNVVVAFDRFASNWSDHSDHVDYAAQVAGFGASMLAYTVRRGQFDTAVRDIRDIKSEVDIPILLHDPIIDPYQIHEARVMGIDALQFPVWAMEQARLESLVDRTESLGMTAIVSVRNHEEAHRAVDAGATVVAIDITGYTGSLTLPEAFSGITQFMPKEVARIVLGGCSSPKELMRFARHSADAIFVPHADLATTKSLVTAGMHPACPSR</sequence>
<comment type="catalytic activity">
    <reaction evidence="1">
        <text>1-(2-carboxyphenylamino)-1-deoxy-D-ribulose 5-phosphate + H(+) = (1S,2R)-1-C-(indol-3-yl)glycerol 3-phosphate + CO2 + H2O</text>
        <dbReference type="Rhea" id="RHEA:23476"/>
        <dbReference type="ChEBI" id="CHEBI:15377"/>
        <dbReference type="ChEBI" id="CHEBI:15378"/>
        <dbReference type="ChEBI" id="CHEBI:16526"/>
        <dbReference type="ChEBI" id="CHEBI:58613"/>
        <dbReference type="ChEBI" id="CHEBI:58866"/>
        <dbReference type="EC" id="4.1.1.48"/>
    </reaction>
</comment>
<dbReference type="Gene3D" id="3.20.20.70">
    <property type="entry name" value="Aldolase class I"/>
    <property type="match status" value="1"/>
</dbReference>
<dbReference type="eggNOG" id="COG0134">
    <property type="taxonomic scope" value="Bacteria"/>
</dbReference>
<evidence type="ECO:0000259" key="9">
    <source>
        <dbReference type="Pfam" id="PF00218"/>
    </source>
</evidence>
<evidence type="ECO:0000256" key="8">
    <source>
        <dbReference type="ARBA" id="ARBA00023239"/>
    </source>
</evidence>
<dbReference type="BioCyc" id="CORYNE:G18NG-11683-MONOMER"/>
<dbReference type="PANTHER" id="PTHR22854">
    <property type="entry name" value="TRYPTOPHAN BIOSYNTHESIS PROTEIN"/>
    <property type="match status" value="1"/>
</dbReference>
<dbReference type="InterPro" id="IPR013785">
    <property type="entry name" value="Aldolase_TIM"/>
</dbReference>
<evidence type="ECO:0000256" key="7">
    <source>
        <dbReference type="ARBA" id="ARBA00023141"/>
    </source>
</evidence>
<gene>
    <name evidence="10" type="ordered locus">Cgl2091</name>
</gene>
<dbReference type="GO" id="GO:0000162">
    <property type="term" value="P:L-tryptophan biosynthetic process"/>
    <property type="evidence" value="ECO:0007669"/>
    <property type="project" value="UniProtKB-UniPathway"/>
</dbReference>
<protein>
    <recommendedName>
        <fullName evidence="3">indole-3-glycerol-phosphate synthase</fullName>
        <ecNumber evidence="3">4.1.1.48</ecNumber>
    </recommendedName>
</protein>
<evidence type="ECO:0000256" key="1">
    <source>
        <dbReference type="ARBA" id="ARBA00001633"/>
    </source>
</evidence>